<name>A0AAE1CLS6_9GAST</name>
<dbReference type="Proteomes" id="UP001283361">
    <property type="component" value="Unassembled WGS sequence"/>
</dbReference>
<reference evidence="2" key="1">
    <citation type="journal article" date="2023" name="G3 (Bethesda)">
        <title>A reference genome for the long-term kleptoplast-retaining sea slug Elysia crispata morphotype clarki.</title>
        <authorList>
            <person name="Eastman K.E."/>
            <person name="Pendleton A.L."/>
            <person name="Shaikh M.A."/>
            <person name="Suttiyut T."/>
            <person name="Ogas R."/>
            <person name="Tomko P."/>
            <person name="Gavelis G."/>
            <person name="Widhalm J.R."/>
            <person name="Wisecaver J.H."/>
        </authorList>
    </citation>
    <scope>NUCLEOTIDE SEQUENCE</scope>
    <source>
        <strain evidence="2">ECLA1</strain>
    </source>
</reference>
<dbReference type="EMBL" id="JAWDGP010007716">
    <property type="protein sequence ID" value="KAK3707531.1"/>
    <property type="molecule type" value="Genomic_DNA"/>
</dbReference>
<feature type="transmembrane region" description="Helical" evidence="1">
    <location>
        <begin position="24"/>
        <end position="44"/>
    </location>
</feature>
<keyword evidence="1" id="KW-0812">Transmembrane</keyword>
<comment type="caution">
    <text evidence="2">The sequence shown here is derived from an EMBL/GenBank/DDBJ whole genome shotgun (WGS) entry which is preliminary data.</text>
</comment>
<protein>
    <submittedName>
        <fullName evidence="2">Uncharacterized protein</fullName>
    </submittedName>
</protein>
<keyword evidence="1" id="KW-0472">Membrane</keyword>
<evidence type="ECO:0000313" key="2">
    <source>
        <dbReference type="EMBL" id="KAK3707531.1"/>
    </source>
</evidence>
<evidence type="ECO:0000256" key="1">
    <source>
        <dbReference type="SAM" id="Phobius"/>
    </source>
</evidence>
<proteinExistence type="predicted"/>
<keyword evidence="1" id="KW-1133">Transmembrane helix</keyword>
<dbReference type="AlphaFoldDB" id="A0AAE1CLS6"/>
<evidence type="ECO:0000313" key="3">
    <source>
        <dbReference type="Proteomes" id="UP001283361"/>
    </source>
</evidence>
<accession>A0AAE1CLS6</accession>
<keyword evidence="3" id="KW-1185">Reference proteome</keyword>
<gene>
    <name evidence="2" type="ORF">RRG08_062797</name>
</gene>
<sequence>MLTVLLTALSLRMCGIHHPVRQRQYTTLIFLNFVLLLGVFLSTVTHLTEAQCSNIDVREVEGCGAGSRL</sequence>
<organism evidence="2 3">
    <name type="scientific">Elysia crispata</name>
    <name type="common">lettuce slug</name>
    <dbReference type="NCBI Taxonomy" id="231223"/>
    <lineage>
        <taxon>Eukaryota</taxon>
        <taxon>Metazoa</taxon>
        <taxon>Spiralia</taxon>
        <taxon>Lophotrochozoa</taxon>
        <taxon>Mollusca</taxon>
        <taxon>Gastropoda</taxon>
        <taxon>Heterobranchia</taxon>
        <taxon>Euthyneura</taxon>
        <taxon>Panpulmonata</taxon>
        <taxon>Sacoglossa</taxon>
        <taxon>Placobranchoidea</taxon>
        <taxon>Plakobranchidae</taxon>
        <taxon>Elysia</taxon>
    </lineage>
</organism>